<dbReference type="Proteomes" id="UP000297280">
    <property type="component" value="Unassembled WGS sequence"/>
</dbReference>
<comment type="caution">
    <text evidence="1">The sequence shown here is derived from an EMBL/GenBank/DDBJ whole genome shotgun (WGS) entry which is preliminary data.</text>
</comment>
<proteinExistence type="predicted"/>
<accession>A0A4Z1KFF2</accession>
<protein>
    <submittedName>
        <fullName evidence="1">Uncharacterized protein</fullName>
    </submittedName>
</protein>
<sequence>MKNSIINIPSISYMVLKPIQIKEIRQSLKNNKTTYHITMSNSALPSLPPPYLPGDHAQWITNGHYIYVIIRTNRMEGPQGFEYIVGAPPFSTSDMVMSRAREENLRVFAREESSSRDQDT</sequence>
<reference evidence="1 2" key="1">
    <citation type="submission" date="2017-12" db="EMBL/GenBank/DDBJ databases">
        <title>Comparative genomics of Botrytis spp.</title>
        <authorList>
            <person name="Valero-Jimenez C.A."/>
            <person name="Tapia P."/>
            <person name="Veloso J."/>
            <person name="Silva-Moreno E."/>
            <person name="Staats M."/>
            <person name="Valdes J.H."/>
            <person name="Van Kan J.A.L."/>
        </authorList>
    </citation>
    <scope>NUCLEOTIDE SEQUENCE [LARGE SCALE GENOMIC DNA]</scope>
    <source>
        <strain evidence="1 2">MUCL3349</strain>
    </source>
</reference>
<dbReference type="AlphaFoldDB" id="A0A4Z1KFF2"/>
<evidence type="ECO:0000313" key="2">
    <source>
        <dbReference type="Proteomes" id="UP000297280"/>
    </source>
</evidence>
<dbReference type="EMBL" id="PQXO01000869">
    <property type="protein sequence ID" value="TGO82274.1"/>
    <property type="molecule type" value="Genomic_DNA"/>
</dbReference>
<keyword evidence="2" id="KW-1185">Reference proteome</keyword>
<evidence type="ECO:0000313" key="1">
    <source>
        <dbReference type="EMBL" id="TGO82274.1"/>
    </source>
</evidence>
<name>A0A4Z1KFF2_9HELO</name>
<gene>
    <name evidence="1" type="ORF">BPOR_0874g00030</name>
</gene>
<organism evidence="1 2">
    <name type="scientific">Botrytis porri</name>
    <dbReference type="NCBI Taxonomy" id="87229"/>
    <lineage>
        <taxon>Eukaryota</taxon>
        <taxon>Fungi</taxon>
        <taxon>Dikarya</taxon>
        <taxon>Ascomycota</taxon>
        <taxon>Pezizomycotina</taxon>
        <taxon>Leotiomycetes</taxon>
        <taxon>Helotiales</taxon>
        <taxon>Sclerotiniaceae</taxon>
        <taxon>Botrytis</taxon>
    </lineage>
</organism>